<dbReference type="PROSITE" id="PS51198">
    <property type="entry name" value="UVRD_HELICASE_ATP_BIND"/>
    <property type="match status" value="1"/>
</dbReference>
<dbReference type="GO" id="GO:0003677">
    <property type="term" value="F:DNA binding"/>
    <property type="evidence" value="ECO:0007669"/>
    <property type="project" value="InterPro"/>
</dbReference>
<dbReference type="OrthoDB" id="7066673at2"/>
<dbReference type="GO" id="GO:0000725">
    <property type="term" value="P:recombinational repair"/>
    <property type="evidence" value="ECO:0007669"/>
    <property type="project" value="TreeGrafter"/>
</dbReference>
<dbReference type="AlphaFoldDB" id="A0A2H3KFM9"/>
<keyword evidence="8" id="KW-1185">Reference proteome</keyword>
<evidence type="ECO:0000313" key="8">
    <source>
        <dbReference type="Proteomes" id="UP000220922"/>
    </source>
</evidence>
<dbReference type="GO" id="GO:0005524">
    <property type="term" value="F:ATP binding"/>
    <property type="evidence" value="ECO:0007669"/>
    <property type="project" value="UniProtKB-UniRule"/>
</dbReference>
<accession>A0A2H3KFM9</accession>
<feature type="binding site" evidence="5">
    <location>
        <begin position="230"/>
        <end position="237"/>
    </location>
    <ligand>
        <name>ATP</name>
        <dbReference type="ChEBI" id="CHEBI:30616"/>
    </ligand>
</feature>
<gene>
    <name evidence="7" type="ORF">A9Q02_20745</name>
</gene>
<evidence type="ECO:0000256" key="2">
    <source>
        <dbReference type="ARBA" id="ARBA00022801"/>
    </source>
</evidence>
<dbReference type="PANTHER" id="PTHR11070:SF45">
    <property type="entry name" value="DNA 3'-5' HELICASE"/>
    <property type="match status" value="1"/>
</dbReference>
<feature type="domain" description="UvrD-like helicase ATP-binding" evidence="6">
    <location>
        <begin position="209"/>
        <end position="478"/>
    </location>
</feature>
<keyword evidence="4 5" id="KW-0067">ATP-binding</keyword>
<keyword evidence="3 5" id="KW-0347">Helicase</keyword>
<evidence type="ECO:0000256" key="1">
    <source>
        <dbReference type="ARBA" id="ARBA00022741"/>
    </source>
</evidence>
<dbReference type="GO" id="GO:0043138">
    <property type="term" value="F:3'-5' DNA helicase activity"/>
    <property type="evidence" value="ECO:0007669"/>
    <property type="project" value="TreeGrafter"/>
</dbReference>
<dbReference type="SUPFAM" id="SSF52540">
    <property type="entry name" value="P-loop containing nucleoside triphosphate hydrolases"/>
    <property type="match status" value="1"/>
</dbReference>
<evidence type="ECO:0000259" key="6">
    <source>
        <dbReference type="PROSITE" id="PS51198"/>
    </source>
</evidence>
<dbReference type="Proteomes" id="UP000220922">
    <property type="component" value="Unassembled WGS sequence"/>
</dbReference>
<keyword evidence="1 5" id="KW-0547">Nucleotide-binding</keyword>
<keyword evidence="2 5" id="KW-0378">Hydrolase</keyword>
<dbReference type="InterPro" id="IPR027417">
    <property type="entry name" value="P-loop_NTPase"/>
</dbReference>
<dbReference type="EMBL" id="LYXE01000193">
    <property type="protein sequence ID" value="PDV96495.1"/>
    <property type="molecule type" value="Genomic_DNA"/>
</dbReference>
<dbReference type="Gene3D" id="3.40.50.300">
    <property type="entry name" value="P-loop containing nucleotide triphosphate hydrolases"/>
    <property type="match status" value="2"/>
</dbReference>
<name>A0A2H3KFM9_9CHLR</name>
<dbReference type="InterPro" id="IPR013986">
    <property type="entry name" value="DExx_box_DNA_helicase_dom_sf"/>
</dbReference>
<proteinExistence type="predicted"/>
<reference evidence="7 8" key="1">
    <citation type="submission" date="2016-05" db="EMBL/GenBank/DDBJ databases">
        <authorList>
            <person name="Lavstsen T."/>
            <person name="Jespersen J.S."/>
        </authorList>
    </citation>
    <scope>NUCLEOTIDE SEQUENCE [LARGE SCALE GENOMIC DNA]</scope>
    <source>
        <strain evidence="7 8">B7-9</strain>
    </source>
</reference>
<sequence length="661" mass="75699">MAKFLPERPVGSYPRETIRVFRLLKQLPDSFVIWQRLTIQDHGPSFLVYTQEERCALITVVPATLTDMRQAHQQGLFGATTAPGTTETEALNQFRTHLDVADALACIPGLILFPGIPVVDLQTALGEPPPGIVWGAREDLTSEAFLPWLVSRLGSRCTPEQFERLRRAFSPEIIIPSQLTIRQPLVRATEPVLTEYLLSYQQEWVLKYDLELSEEAEEANHELHLQLVNGVAGSGKSLLLLYRARLLRQFFPRKRMLVLTHNRPLIRDLQHRYHVLSGGDQGVEWKTFFGWCIAYWPTSPRPRLIKEYEQRALLQQAWEQHLADTSISLDLFKSEIDWLKDRLITTRQGYREADRSGRGFALKESMRDRVYGAILTYQHLLNAKGRLDFGDVPRRIWRALIEEDPHLPTYDVILIDEAQFFAPIWFAIIKRVLPMQRGQIFLVADPTQGFLKRRQSWLASGFNVRGHTRRLDRCYRTTREILAFATRFYQHRLPDDEEALIAANVQQTPSGLPPKVVALTSEQDELTRVVKEVKALVAAETPLEHILILHADWQGTNRLLTRLRAEFGATHVTHPKEGVQPEQIRVCQLGSATGLESPIVFLVGIHRLLEAEGSLRLSEEERAEQIRDNTRKLYMAMTRAGQRLVVTYVGEVPSLLEAPHT</sequence>
<comment type="caution">
    <text evidence="7">The sequence shown here is derived from an EMBL/GenBank/DDBJ whole genome shotgun (WGS) entry which is preliminary data.</text>
</comment>
<organism evidence="7 8">
    <name type="scientific">Candidatus Chloroploca asiatica</name>
    <dbReference type="NCBI Taxonomy" id="1506545"/>
    <lineage>
        <taxon>Bacteria</taxon>
        <taxon>Bacillati</taxon>
        <taxon>Chloroflexota</taxon>
        <taxon>Chloroflexia</taxon>
        <taxon>Chloroflexales</taxon>
        <taxon>Chloroflexineae</taxon>
        <taxon>Oscillochloridaceae</taxon>
        <taxon>Candidatus Chloroploca</taxon>
    </lineage>
</organism>
<dbReference type="InterPro" id="IPR000212">
    <property type="entry name" value="DNA_helicase_UvrD/REP"/>
</dbReference>
<dbReference type="Pfam" id="PF00580">
    <property type="entry name" value="UvrD-helicase"/>
    <property type="match status" value="1"/>
</dbReference>
<evidence type="ECO:0000256" key="5">
    <source>
        <dbReference type="PROSITE-ProRule" id="PRU00560"/>
    </source>
</evidence>
<evidence type="ECO:0000256" key="3">
    <source>
        <dbReference type="ARBA" id="ARBA00022806"/>
    </source>
</evidence>
<dbReference type="InterPro" id="IPR014016">
    <property type="entry name" value="UvrD-like_ATP-bd"/>
</dbReference>
<dbReference type="Gene3D" id="1.10.10.160">
    <property type="match status" value="1"/>
</dbReference>
<dbReference type="PANTHER" id="PTHR11070">
    <property type="entry name" value="UVRD / RECB / PCRA DNA HELICASE FAMILY MEMBER"/>
    <property type="match status" value="1"/>
</dbReference>
<dbReference type="GO" id="GO:0005829">
    <property type="term" value="C:cytosol"/>
    <property type="evidence" value="ECO:0007669"/>
    <property type="project" value="TreeGrafter"/>
</dbReference>
<evidence type="ECO:0000313" key="7">
    <source>
        <dbReference type="EMBL" id="PDV96495.1"/>
    </source>
</evidence>
<dbReference type="GO" id="GO:0016787">
    <property type="term" value="F:hydrolase activity"/>
    <property type="evidence" value="ECO:0007669"/>
    <property type="project" value="UniProtKB-UniRule"/>
</dbReference>
<evidence type="ECO:0000256" key="4">
    <source>
        <dbReference type="ARBA" id="ARBA00022840"/>
    </source>
</evidence>
<dbReference type="RefSeq" id="WP_097655395.1">
    <property type="nucleotide sequence ID" value="NZ_LYXE01000193.1"/>
</dbReference>
<protein>
    <recommendedName>
        <fullName evidence="6">UvrD-like helicase ATP-binding domain-containing protein</fullName>
    </recommendedName>
</protein>